<keyword evidence="1" id="KW-0808">Transferase</keyword>
<dbReference type="PANTHER" id="PTHR35526:SF3">
    <property type="entry name" value="ANTI-SIGMA-F FACTOR RSBW"/>
    <property type="match status" value="1"/>
</dbReference>
<feature type="domain" description="Histidine kinase/HSP90-like ATPase" evidence="2">
    <location>
        <begin position="32"/>
        <end position="130"/>
    </location>
</feature>
<name>A0ABU0RK97_9ACTN</name>
<protein>
    <submittedName>
        <fullName evidence="3">Anti-sigma regulatory factor (Ser/Thr protein kinase)</fullName>
    </submittedName>
</protein>
<dbReference type="PANTHER" id="PTHR35526">
    <property type="entry name" value="ANTI-SIGMA-F FACTOR RSBW-RELATED"/>
    <property type="match status" value="1"/>
</dbReference>
<gene>
    <name evidence="3" type="ORF">QFZ49_002352</name>
</gene>
<dbReference type="Proteomes" id="UP001223072">
    <property type="component" value="Unassembled WGS sequence"/>
</dbReference>
<keyword evidence="4" id="KW-1185">Reference proteome</keyword>
<evidence type="ECO:0000256" key="1">
    <source>
        <dbReference type="ARBA" id="ARBA00022527"/>
    </source>
</evidence>
<keyword evidence="1" id="KW-0418">Kinase</keyword>
<dbReference type="SUPFAM" id="SSF55874">
    <property type="entry name" value="ATPase domain of HSP90 chaperone/DNA topoisomerase II/histidine kinase"/>
    <property type="match status" value="1"/>
</dbReference>
<dbReference type="InterPro" id="IPR036890">
    <property type="entry name" value="HATPase_C_sf"/>
</dbReference>
<evidence type="ECO:0000313" key="4">
    <source>
        <dbReference type="Proteomes" id="UP001223072"/>
    </source>
</evidence>
<reference evidence="3 4" key="1">
    <citation type="submission" date="2023-07" db="EMBL/GenBank/DDBJ databases">
        <title>Comparative genomics of wheat-associated soil bacteria to identify genetic determinants of phenazine resistance.</title>
        <authorList>
            <person name="Mouncey N."/>
        </authorList>
    </citation>
    <scope>NUCLEOTIDE SEQUENCE [LARGE SCALE GENOMIC DNA]</scope>
    <source>
        <strain evidence="3 4">W2I16</strain>
    </source>
</reference>
<organism evidence="3 4">
    <name type="scientific">Streptomyces turgidiscabies</name>
    <dbReference type="NCBI Taxonomy" id="85558"/>
    <lineage>
        <taxon>Bacteria</taxon>
        <taxon>Bacillati</taxon>
        <taxon>Actinomycetota</taxon>
        <taxon>Actinomycetes</taxon>
        <taxon>Kitasatosporales</taxon>
        <taxon>Streptomycetaceae</taxon>
        <taxon>Streptomyces</taxon>
    </lineage>
</organism>
<accession>A0ABU0RK97</accession>
<comment type="caution">
    <text evidence="3">The sequence shown here is derived from an EMBL/GenBank/DDBJ whole genome shotgun (WGS) entry which is preliminary data.</text>
</comment>
<evidence type="ECO:0000259" key="2">
    <source>
        <dbReference type="Pfam" id="PF13581"/>
    </source>
</evidence>
<keyword evidence="1" id="KW-0723">Serine/threonine-protein kinase</keyword>
<dbReference type="Pfam" id="PF13581">
    <property type="entry name" value="HATPase_c_2"/>
    <property type="match status" value="1"/>
</dbReference>
<dbReference type="InterPro" id="IPR003594">
    <property type="entry name" value="HATPase_dom"/>
</dbReference>
<dbReference type="EMBL" id="JAUSZS010000003">
    <property type="protein sequence ID" value="MDQ0932422.1"/>
    <property type="molecule type" value="Genomic_DNA"/>
</dbReference>
<dbReference type="InterPro" id="IPR050267">
    <property type="entry name" value="Anti-sigma-factor_SerPK"/>
</dbReference>
<sequence>MRSATLSDVNQETVIPEAQLKDFFRNFSVRLSPTPRGARLARLLAAEQLRSWGLPVDPARQVVAELAANAVTHGRVPGRDFRLTMYVIADTLRIEVTDTCGDRPPCPQPPSADAESGRGLVLVEALADRWGWGPGLRPRKTVWAECVLAPDGRQAPEPARPCSGASDAFLFQGP</sequence>
<dbReference type="CDD" id="cd16936">
    <property type="entry name" value="HATPase_RsbW-like"/>
    <property type="match status" value="1"/>
</dbReference>
<evidence type="ECO:0000313" key="3">
    <source>
        <dbReference type="EMBL" id="MDQ0932422.1"/>
    </source>
</evidence>
<dbReference type="Gene3D" id="3.30.565.10">
    <property type="entry name" value="Histidine kinase-like ATPase, C-terminal domain"/>
    <property type="match status" value="1"/>
</dbReference>
<proteinExistence type="predicted"/>